<reference evidence="6" key="1">
    <citation type="submission" date="2019-11" db="EMBL/GenBank/DDBJ databases">
        <title>Isolation and characterization of two novel species in the genus Thiomicrorhabdus.</title>
        <authorList>
            <person name="Mochizuki J."/>
            <person name="Kojima H."/>
            <person name="Fukui M."/>
        </authorList>
    </citation>
    <scope>NUCLEOTIDE SEQUENCE [LARGE SCALE GENOMIC DNA]</scope>
    <source>
        <strain evidence="6">AkT22</strain>
    </source>
</reference>
<evidence type="ECO:0000259" key="4">
    <source>
        <dbReference type="PROSITE" id="PS50043"/>
    </source>
</evidence>
<dbReference type="PANTHER" id="PTHR43214:SF41">
    <property type="entry name" value="NITRATE_NITRITE RESPONSE REGULATOR PROTEIN NARP"/>
    <property type="match status" value="1"/>
</dbReference>
<gene>
    <name evidence="5" type="ORF">THMIRHAT_19980</name>
</gene>
<evidence type="ECO:0000256" key="1">
    <source>
        <dbReference type="ARBA" id="ARBA00023015"/>
    </source>
</evidence>
<evidence type="ECO:0000256" key="3">
    <source>
        <dbReference type="ARBA" id="ARBA00023163"/>
    </source>
</evidence>
<dbReference type="Pfam" id="PF00196">
    <property type="entry name" value="GerE"/>
    <property type="match status" value="1"/>
</dbReference>
<dbReference type="InterPro" id="IPR000792">
    <property type="entry name" value="Tscrpt_reg_LuxR_C"/>
</dbReference>
<keyword evidence="6" id="KW-1185">Reference proteome</keyword>
<dbReference type="InterPro" id="IPR036388">
    <property type="entry name" value="WH-like_DNA-bd_sf"/>
</dbReference>
<dbReference type="CDD" id="cd06170">
    <property type="entry name" value="LuxR_C_like"/>
    <property type="match status" value="1"/>
</dbReference>
<organism evidence="5 6">
    <name type="scientific">Thiosulfativibrio zosterae</name>
    <dbReference type="NCBI Taxonomy" id="2675053"/>
    <lineage>
        <taxon>Bacteria</taxon>
        <taxon>Pseudomonadati</taxon>
        <taxon>Pseudomonadota</taxon>
        <taxon>Gammaproteobacteria</taxon>
        <taxon>Thiotrichales</taxon>
        <taxon>Piscirickettsiaceae</taxon>
        <taxon>Thiosulfativibrio</taxon>
    </lineage>
</organism>
<keyword evidence="1" id="KW-0805">Transcription regulation</keyword>
<dbReference type="PROSITE" id="PS50043">
    <property type="entry name" value="HTH_LUXR_2"/>
    <property type="match status" value="1"/>
</dbReference>
<dbReference type="SUPFAM" id="SSF46894">
    <property type="entry name" value="C-terminal effector domain of the bipartite response regulators"/>
    <property type="match status" value="1"/>
</dbReference>
<evidence type="ECO:0000256" key="2">
    <source>
        <dbReference type="ARBA" id="ARBA00023125"/>
    </source>
</evidence>
<dbReference type="PRINTS" id="PR00038">
    <property type="entry name" value="HTHLUXR"/>
</dbReference>
<dbReference type="EMBL" id="AP021888">
    <property type="protein sequence ID" value="BBP44252.1"/>
    <property type="molecule type" value="Genomic_DNA"/>
</dbReference>
<evidence type="ECO:0000313" key="6">
    <source>
        <dbReference type="Proteomes" id="UP000501466"/>
    </source>
</evidence>
<dbReference type="Gene3D" id="3.40.50.2300">
    <property type="match status" value="1"/>
</dbReference>
<dbReference type="GO" id="GO:0006355">
    <property type="term" value="P:regulation of DNA-templated transcription"/>
    <property type="evidence" value="ECO:0007669"/>
    <property type="project" value="InterPro"/>
</dbReference>
<protein>
    <submittedName>
        <fullName evidence="5">Helix-turn-helix transcriptional regulator</fullName>
    </submittedName>
</protein>
<keyword evidence="2" id="KW-0238">DNA-binding</keyword>
<dbReference type="Proteomes" id="UP000501466">
    <property type="component" value="Chromosome"/>
</dbReference>
<dbReference type="SMART" id="SM00421">
    <property type="entry name" value="HTH_LUXR"/>
    <property type="match status" value="1"/>
</dbReference>
<feature type="domain" description="HTH luxR-type" evidence="4">
    <location>
        <begin position="133"/>
        <end position="197"/>
    </location>
</feature>
<name>A0A6F8PQ48_9GAMM</name>
<proteinExistence type="predicted"/>
<dbReference type="RefSeq" id="WP_173291985.1">
    <property type="nucleotide sequence ID" value="NZ_AP021888.1"/>
</dbReference>
<dbReference type="KEGG" id="tzo:THMIRHAT_19980"/>
<keyword evidence="3" id="KW-0804">Transcription</keyword>
<dbReference type="Gene3D" id="1.10.10.10">
    <property type="entry name" value="Winged helix-like DNA-binding domain superfamily/Winged helix DNA-binding domain"/>
    <property type="match status" value="1"/>
</dbReference>
<dbReference type="InterPro" id="IPR039420">
    <property type="entry name" value="WalR-like"/>
</dbReference>
<dbReference type="PANTHER" id="PTHR43214">
    <property type="entry name" value="TWO-COMPONENT RESPONSE REGULATOR"/>
    <property type="match status" value="1"/>
</dbReference>
<accession>A0A6F8PQ48</accession>
<evidence type="ECO:0000313" key="5">
    <source>
        <dbReference type="EMBL" id="BBP44252.1"/>
    </source>
</evidence>
<dbReference type="AlphaFoldDB" id="A0A6F8PQ48"/>
<sequence length="209" mass="23127">MLPIYLYAQNPEALQRWMQLQGVKFKPCFNLMGLAETATEGLILVHLTNNPQQLAEIKALATAGIKVIALANEPSGPEGAKLFKLGIKGYLNTYTDPIKLQHAIEVVLQGNVWLGQTVMSAMIQNITKTPALNTAWQIGLNEKELETAKAILQGKSNKEIADLLNVTERTIKGYVHQLLEKFDAKDRLGLVLKIQNWPVEAEVLTQSQA</sequence>
<dbReference type="GO" id="GO:0003677">
    <property type="term" value="F:DNA binding"/>
    <property type="evidence" value="ECO:0007669"/>
    <property type="project" value="UniProtKB-KW"/>
</dbReference>
<dbReference type="InterPro" id="IPR016032">
    <property type="entry name" value="Sig_transdc_resp-reg_C-effctor"/>
</dbReference>